<sequence>MTLYRYIKKRVTFKHKLLAGLSYGLIIIGSLFLFWSFYPVISYEIYSYLFIQKKIFSPLPSQTQALSHIKAQSIIKNQNVFSTNLVNYTKAAAWFPSLEKRGNNNNNLFTTKEYTLSIPKLNIEFARVIVGGEDLSEAMVQYQPKILPGEYGVASIFCHSTHPSLYNPNGKNRYKSICTYLPTLGEGDLILVNINNIDYTYEVFGKFEVKPNEVGVLDQKLDDAYLNVITCVPVGQTARRLIVQARLKNIGQE</sequence>
<organism evidence="3 4">
    <name type="scientific">Candidatus Roizmanbacteria bacterium RIFCSPHIGHO2_01_FULL_39_12b</name>
    <dbReference type="NCBI Taxonomy" id="1802030"/>
    <lineage>
        <taxon>Bacteria</taxon>
        <taxon>Candidatus Roizmaniibacteriota</taxon>
    </lineage>
</organism>
<dbReference type="Gene3D" id="2.40.260.10">
    <property type="entry name" value="Sortase"/>
    <property type="match status" value="1"/>
</dbReference>
<reference evidence="3 4" key="1">
    <citation type="journal article" date="2016" name="Nat. Commun.">
        <title>Thousands of microbial genomes shed light on interconnected biogeochemical processes in an aquifer system.</title>
        <authorList>
            <person name="Anantharaman K."/>
            <person name="Brown C.T."/>
            <person name="Hug L.A."/>
            <person name="Sharon I."/>
            <person name="Castelle C.J."/>
            <person name="Probst A.J."/>
            <person name="Thomas B.C."/>
            <person name="Singh A."/>
            <person name="Wilkins M.J."/>
            <person name="Karaoz U."/>
            <person name="Brodie E.L."/>
            <person name="Williams K.H."/>
            <person name="Hubbard S.S."/>
            <person name="Banfield J.F."/>
        </authorList>
    </citation>
    <scope>NUCLEOTIDE SEQUENCE [LARGE SCALE GENOMIC DNA]</scope>
</reference>
<accession>A0A1F7GC76</accession>
<evidence type="ECO:0008006" key="5">
    <source>
        <dbReference type="Google" id="ProtNLM"/>
    </source>
</evidence>
<evidence type="ECO:0000256" key="2">
    <source>
        <dbReference type="SAM" id="Phobius"/>
    </source>
</evidence>
<dbReference type="SUPFAM" id="SSF63817">
    <property type="entry name" value="Sortase"/>
    <property type="match status" value="1"/>
</dbReference>
<evidence type="ECO:0000313" key="3">
    <source>
        <dbReference type="EMBL" id="OGK16454.1"/>
    </source>
</evidence>
<evidence type="ECO:0000256" key="1">
    <source>
        <dbReference type="ARBA" id="ARBA00022801"/>
    </source>
</evidence>
<comment type="caution">
    <text evidence="3">The sequence shown here is derived from an EMBL/GenBank/DDBJ whole genome shotgun (WGS) entry which is preliminary data.</text>
</comment>
<dbReference type="GO" id="GO:0016787">
    <property type="term" value="F:hydrolase activity"/>
    <property type="evidence" value="ECO:0007669"/>
    <property type="project" value="UniProtKB-KW"/>
</dbReference>
<dbReference type="InterPro" id="IPR005754">
    <property type="entry name" value="Sortase"/>
</dbReference>
<dbReference type="Pfam" id="PF04203">
    <property type="entry name" value="Sortase"/>
    <property type="match status" value="1"/>
</dbReference>
<dbReference type="InterPro" id="IPR023365">
    <property type="entry name" value="Sortase_dom-sf"/>
</dbReference>
<gene>
    <name evidence="3" type="ORF">A2690_03850</name>
</gene>
<evidence type="ECO:0000313" key="4">
    <source>
        <dbReference type="Proteomes" id="UP000178372"/>
    </source>
</evidence>
<keyword evidence="2" id="KW-1133">Transmembrane helix</keyword>
<keyword evidence="2" id="KW-0472">Membrane</keyword>
<keyword evidence="1" id="KW-0378">Hydrolase</keyword>
<feature type="transmembrane region" description="Helical" evidence="2">
    <location>
        <begin position="21"/>
        <end position="41"/>
    </location>
</feature>
<dbReference type="Proteomes" id="UP000178372">
    <property type="component" value="Unassembled WGS sequence"/>
</dbReference>
<proteinExistence type="predicted"/>
<name>A0A1F7GC76_9BACT</name>
<dbReference type="EMBL" id="MFZF01000016">
    <property type="protein sequence ID" value="OGK16454.1"/>
    <property type="molecule type" value="Genomic_DNA"/>
</dbReference>
<keyword evidence="2" id="KW-0812">Transmembrane</keyword>
<dbReference type="AlphaFoldDB" id="A0A1F7GC76"/>
<protein>
    <recommendedName>
        <fullName evidence="5">Sortase</fullName>
    </recommendedName>
</protein>